<proteinExistence type="predicted"/>
<dbReference type="KEGG" id="kbs:EPA93_35760"/>
<keyword evidence="1" id="KW-0472">Membrane</keyword>
<keyword evidence="1" id="KW-1133">Transmembrane helix</keyword>
<evidence type="ECO:0008006" key="4">
    <source>
        <dbReference type="Google" id="ProtNLM"/>
    </source>
</evidence>
<dbReference type="EMBL" id="CP035758">
    <property type="protein sequence ID" value="QBD81041.1"/>
    <property type="molecule type" value="Genomic_DNA"/>
</dbReference>
<feature type="transmembrane region" description="Helical" evidence="1">
    <location>
        <begin position="45"/>
        <end position="63"/>
    </location>
</feature>
<feature type="transmembrane region" description="Helical" evidence="1">
    <location>
        <begin position="104"/>
        <end position="124"/>
    </location>
</feature>
<evidence type="ECO:0000313" key="2">
    <source>
        <dbReference type="EMBL" id="QBD81041.1"/>
    </source>
</evidence>
<name>A0A4V0YZV5_KTERU</name>
<dbReference type="AlphaFoldDB" id="A0A4V0YZV5"/>
<sequence>MRNPLEMRKVIWGVILTLVWICCFLFIKSTLVIDWKGDGSDTTNLRMVVVVIGLLVIFFYNLFYPSTPESTKLSWTSTLTLAWLSLILFFPFKDPALAAGPAGAVGFFALIGGLGVVVLWVRFFSDEIVA</sequence>
<gene>
    <name evidence="2" type="ORF">EPA93_35760</name>
</gene>
<dbReference type="OrthoDB" id="160850at2"/>
<feature type="transmembrane region" description="Helical" evidence="1">
    <location>
        <begin position="12"/>
        <end position="33"/>
    </location>
</feature>
<dbReference type="Proteomes" id="UP000290365">
    <property type="component" value="Chromosome"/>
</dbReference>
<dbReference type="RefSeq" id="WP_129892103.1">
    <property type="nucleotide sequence ID" value="NZ_CP035758.1"/>
</dbReference>
<evidence type="ECO:0000256" key="1">
    <source>
        <dbReference type="SAM" id="Phobius"/>
    </source>
</evidence>
<reference evidence="2 3" key="1">
    <citation type="submission" date="2019-01" db="EMBL/GenBank/DDBJ databases">
        <title>Ktedonosporobacter rubrisoli SCAWS-G2.</title>
        <authorList>
            <person name="Huang Y."/>
            <person name="Yan B."/>
        </authorList>
    </citation>
    <scope>NUCLEOTIDE SEQUENCE [LARGE SCALE GENOMIC DNA]</scope>
    <source>
        <strain evidence="2 3">SCAWS-G2</strain>
    </source>
</reference>
<keyword evidence="1" id="KW-0812">Transmembrane</keyword>
<accession>A0A4V0YZV5</accession>
<protein>
    <recommendedName>
        <fullName evidence="4">EamA domain-containing protein</fullName>
    </recommendedName>
</protein>
<feature type="transmembrane region" description="Helical" evidence="1">
    <location>
        <begin position="75"/>
        <end position="92"/>
    </location>
</feature>
<evidence type="ECO:0000313" key="3">
    <source>
        <dbReference type="Proteomes" id="UP000290365"/>
    </source>
</evidence>
<organism evidence="2 3">
    <name type="scientific">Ktedonosporobacter rubrisoli</name>
    <dbReference type="NCBI Taxonomy" id="2509675"/>
    <lineage>
        <taxon>Bacteria</taxon>
        <taxon>Bacillati</taxon>
        <taxon>Chloroflexota</taxon>
        <taxon>Ktedonobacteria</taxon>
        <taxon>Ktedonobacterales</taxon>
        <taxon>Ktedonosporobacteraceae</taxon>
        <taxon>Ktedonosporobacter</taxon>
    </lineage>
</organism>
<keyword evidence="3" id="KW-1185">Reference proteome</keyword>